<evidence type="ECO:0000313" key="7">
    <source>
        <dbReference type="EMBL" id="GFS13073.1"/>
    </source>
</evidence>
<keyword evidence="2" id="KW-0862">Zinc</keyword>
<feature type="compositionally biased region" description="Polar residues" evidence="4">
    <location>
        <begin position="580"/>
        <end position="591"/>
    </location>
</feature>
<keyword evidence="8" id="KW-1185">Reference proteome</keyword>
<sequence>MWLKLCFLLLYILLLFVLARIFEALAWCELGLPGLPSCSSQQCRLLDPVLLSVVQLKALLDQRGLSYEGVVEKSELTELVTVSGQVSVEDAEHSQLDDLSEVETNFTSGAHFIEQVEDAKDSVWLVRVVGIPQLGRGSHLIGDSRWKILKRKLIRFGVRMGHLDCALDSRYCHRKSWHSNFVLLALPSQHQKKANVALYNFSGSPVRETALLRWVRDKLNEKIDHIANISDFTSHWQHLGRKIHLEPEVRVVLFTQSETTPLFYSALSVKFPGRVKFGLVSLNQSNKNFSKWQRLLNHSKITNLPAYVVYTAEKNYTYGARHGEPYSFVGMERFLKSLYPCLNDIFIISFCLANAVSWLELFISNCSFTKRFKKFAWCVFKYNLMVILLWLPIIAIFQMPYLDQFPLLALKGARTFSMSNLGQMLRGDYHYYVNHPVFLFLTFATFVTVLTLLCKRFRSEEIDGDTDWFNFSQMRTLTHLRPNDFFEPMRVGGYDLLGGLDVFGSRLSQPSIWLSPPISPEYIQHLPTWKFRPVSLSERAQLNVKAVEATLMLEASGSQSSEISVASQESEYDQVCPTAAGNSTAKNQSSKISEESRTKDNPSSSENVSAATLTSCNPQLLKTESLAASTQCHRDFYSRHVEEGQVKCLRCGKIRVESKPGSGRIQLHSTLPSSNDLDLERSSPVSSNMDTNSSSPNVLCSTCLQTLQHSGTSNSPQTHSYDDSNSRTGMRCSAHTPSLGVEVSLPHESHHNSKPYPSETSGAVLPSRSQAGGNFPAGYLESYQCVICLEEYLPLASLCGLPCGHVFHETCIISWLNRDKHFCPMCRWPSYRPHPSQSQHS</sequence>
<dbReference type="CDD" id="cd16473">
    <property type="entry name" value="RING-H2_RNF103"/>
    <property type="match status" value="1"/>
</dbReference>
<name>A0AAV4IUL5_9GAST</name>
<reference evidence="7 8" key="1">
    <citation type="journal article" date="2021" name="Elife">
        <title>Chloroplast acquisition without the gene transfer in kleptoplastic sea slugs, Plakobranchus ocellatus.</title>
        <authorList>
            <person name="Maeda T."/>
            <person name="Takahashi S."/>
            <person name="Yoshida T."/>
            <person name="Shimamura S."/>
            <person name="Takaki Y."/>
            <person name="Nagai Y."/>
            <person name="Toyoda A."/>
            <person name="Suzuki Y."/>
            <person name="Arimoto A."/>
            <person name="Ishii H."/>
            <person name="Satoh N."/>
            <person name="Nishiyama T."/>
            <person name="Hasebe M."/>
            <person name="Maruyama T."/>
            <person name="Minagawa J."/>
            <person name="Obokata J."/>
            <person name="Shigenobu S."/>
        </authorList>
    </citation>
    <scope>NUCLEOTIDE SEQUENCE [LARGE SCALE GENOMIC DNA]</scope>
</reference>
<dbReference type="GO" id="GO:0016567">
    <property type="term" value="P:protein ubiquitination"/>
    <property type="evidence" value="ECO:0007669"/>
    <property type="project" value="InterPro"/>
</dbReference>
<feature type="compositionally biased region" description="Polar residues" evidence="4">
    <location>
        <begin position="683"/>
        <end position="693"/>
    </location>
</feature>
<feature type="region of interest" description="Disordered" evidence="4">
    <location>
        <begin position="745"/>
        <end position="767"/>
    </location>
</feature>
<feature type="domain" description="RING-type" evidence="6">
    <location>
        <begin position="785"/>
        <end position="827"/>
    </location>
</feature>
<dbReference type="GO" id="GO:0008270">
    <property type="term" value="F:zinc ion binding"/>
    <property type="evidence" value="ECO:0007669"/>
    <property type="project" value="UniProtKB-KW"/>
</dbReference>
<feature type="transmembrane region" description="Helical" evidence="5">
    <location>
        <begin position="375"/>
        <end position="397"/>
    </location>
</feature>
<feature type="region of interest" description="Disordered" evidence="4">
    <location>
        <begin position="708"/>
        <end position="729"/>
    </location>
</feature>
<dbReference type="Proteomes" id="UP000762676">
    <property type="component" value="Unassembled WGS sequence"/>
</dbReference>
<dbReference type="InterPro" id="IPR042494">
    <property type="entry name" value="RNF103"/>
</dbReference>
<feature type="transmembrane region" description="Helical" evidence="5">
    <location>
        <begin position="345"/>
        <end position="363"/>
    </location>
</feature>
<dbReference type="GO" id="GO:0005783">
    <property type="term" value="C:endoplasmic reticulum"/>
    <property type="evidence" value="ECO:0007669"/>
    <property type="project" value="TreeGrafter"/>
</dbReference>
<feature type="transmembrane region" description="Helical" evidence="5">
    <location>
        <begin position="431"/>
        <end position="453"/>
    </location>
</feature>
<keyword evidence="5" id="KW-0472">Membrane</keyword>
<dbReference type="Gene3D" id="3.30.40.10">
    <property type="entry name" value="Zinc/RING finger domain, C3HC4 (zinc finger)"/>
    <property type="match status" value="1"/>
</dbReference>
<evidence type="ECO:0000256" key="3">
    <source>
        <dbReference type="PROSITE-ProRule" id="PRU00175"/>
    </source>
</evidence>
<evidence type="ECO:0000256" key="1">
    <source>
        <dbReference type="ARBA" id="ARBA00022771"/>
    </source>
</evidence>
<evidence type="ECO:0000313" key="8">
    <source>
        <dbReference type="Proteomes" id="UP000762676"/>
    </source>
</evidence>
<dbReference type="AlphaFoldDB" id="A0AAV4IUL5"/>
<dbReference type="InterPro" id="IPR001841">
    <property type="entry name" value="Znf_RING"/>
</dbReference>
<organism evidence="7 8">
    <name type="scientific">Elysia marginata</name>
    <dbReference type="NCBI Taxonomy" id="1093978"/>
    <lineage>
        <taxon>Eukaryota</taxon>
        <taxon>Metazoa</taxon>
        <taxon>Spiralia</taxon>
        <taxon>Lophotrochozoa</taxon>
        <taxon>Mollusca</taxon>
        <taxon>Gastropoda</taxon>
        <taxon>Heterobranchia</taxon>
        <taxon>Euthyneura</taxon>
        <taxon>Panpulmonata</taxon>
        <taxon>Sacoglossa</taxon>
        <taxon>Placobranchoidea</taxon>
        <taxon>Plakobranchidae</taxon>
        <taxon>Elysia</taxon>
    </lineage>
</organism>
<dbReference type="InterPro" id="IPR013083">
    <property type="entry name" value="Znf_RING/FYVE/PHD"/>
</dbReference>
<dbReference type="PROSITE" id="PS50089">
    <property type="entry name" value="ZF_RING_2"/>
    <property type="match status" value="1"/>
</dbReference>
<dbReference type="EMBL" id="BMAT01002748">
    <property type="protein sequence ID" value="GFS13073.1"/>
    <property type="molecule type" value="Genomic_DNA"/>
</dbReference>
<accession>A0AAV4IUL5</accession>
<evidence type="ECO:0000259" key="6">
    <source>
        <dbReference type="PROSITE" id="PS50089"/>
    </source>
</evidence>
<dbReference type="SUPFAM" id="SSF57850">
    <property type="entry name" value="RING/U-box"/>
    <property type="match status" value="1"/>
</dbReference>
<comment type="caution">
    <text evidence="7">The sequence shown here is derived from an EMBL/GenBank/DDBJ whole genome shotgun (WGS) entry which is preliminary data.</text>
</comment>
<gene>
    <name evidence="7" type="ORF">ElyMa_001388000</name>
</gene>
<dbReference type="PANTHER" id="PTHR15302:SF0">
    <property type="entry name" value="E3 UBIQUITIN-PROTEIN LIGASE RNF103"/>
    <property type="match status" value="1"/>
</dbReference>
<keyword evidence="1 3" id="KW-0479">Metal-binding</keyword>
<keyword evidence="1 3" id="KW-0863">Zinc-finger</keyword>
<feature type="compositionally biased region" description="Polar residues" evidence="4">
    <location>
        <begin position="601"/>
        <end position="611"/>
    </location>
</feature>
<feature type="compositionally biased region" description="Polar residues" evidence="4">
    <location>
        <begin position="667"/>
        <end position="676"/>
    </location>
</feature>
<dbReference type="PANTHER" id="PTHR15302">
    <property type="entry name" value="E3 UBIQUITIN-PROTEIN LIGASE RNF103"/>
    <property type="match status" value="1"/>
</dbReference>
<dbReference type="SMART" id="SM00184">
    <property type="entry name" value="RING"/>
    <property type="match status" value="1"/>
</dbReference>
<feature type="compositionally biased region" description="Polar residues" evidence="4">
    <location>
        <begin position="708"/>
        <end position="719"/>
    </location>
</feature>
<evidence type="ECO:0000256" key="2">
    <source>
        <dbReference type="ARBA" id="ARBA00022833"/>
    </source>
</evidence>
<dbReference type="GO" id="GO:0004842">
    <property type="term" value="F:ubiquitin-protein transferase activity"/>
    <property type="evidence" value="ECO:0007669"/>
    <property type="project" value="InterPro"/>
</dbReference>
<proteinExistence type="predicted"/>
<feature type="region of interest" description="Disordered" evidence="4">
    <location>
        <begin position="574"/>
        <end position="611"/>
    </location>
</feature>
<evidence type="ECO:0000256" key="4">
    <source>
        <dbReference type="SAM" id="MobiDB-lite"/>
    </source>
</evidence>
<dbReference type="Pfam" id="PF13639">
    <property type="entry name" value="zf-RING_2"/>
    <property type="match status" value="1"/>
</dbReference>
<keyword evidence="5" id="KW-1133">Transmembrane helix</keyword>
<evidence type="ECO:0000256" key="5">
    <source>
        <dbReference type="SAM" id="Phobius"/>
    </source>
</evidence>
<keyword evidence="5" id="KW-0812">Transmembrane</keyword>
<feature type="region of interest" description="Disordered" evidence="4">
    <location>
        <begin position="659"/>
        <end position="693"/>
    </location>
</feature>
<protein>
    <submittedName>
        <fullName evidence="7">E3 ubiquitin-protein ligase RNF103</fullName>
    </submittedName>
</protein>
<dbReference type="GO" id="GO:0036503">
    <property type="term" value="P:ERAD pathway"/>
    <property type="evidence" value="ECO:0007669"/>
    <property type="project" value="TreeGrafter"/>
</dbReference>